<reference evidence="1" key="1">
    <citation type="submission" date="2020-11" db="EMBL/GenBank/DDBJ databases">
        <authorList>
            <person name="Tran Van P."/>
        </authorList>
    </citation>
    <scope>NUCLEOTIDE SEQUENCE</scope>
</reference>
<keyword evidence="2" id="KW-1185">Reference proteome</keyword>
<proteinExistence type="predicted"/>
<dbReference type="OrthoDB" id="10545648at2759"/>
<dbReference type="Proteomes" id="UP000728032">
    <property type="component" value="Unassembled WGS sequence"/>
</dbReference>
<protein>
    <submittedName>
        <fullName evidence="1">Uncharacterized protein</fullName>
    </submittedName>
</protein>
<dbReference type="EMBL" id="CAJPVJ010008797">
    <property type="protein sequence ID" value="CAG2172160.1"/>
    <property type="molecule type" value="Genomic_DNA"/>
</dbReference>
<name>A0A7R9M9V3_9ACAR</name>
<gene>
    <name evidence="1" type="ORF">ONB1V03_LOCUS11618</name>
</gene>
<evidence type="ECO:0000313" key="2">
    <source>
        <dbReference type="Proteomes" id="UP000728032"/>
    </source>
</evidence>
<evidence type="ECO:0000313" key="1">
    <source>
        <dbReference type="EMBL" id="CAD7654973.1"/>
    </source>
</evidence>
<dbReference type="AlphaFoldDB" id="A0A7R9M9V3"/>
<sequence>MVPNTDDYETQFYDDLTIPELKAYINSNISATGALMRETEITYVRDNRQVVANFYEAIIAWVDREVPLAFKYLDAIQNDTIKTREYIELAYSVNIRYNSGQVAYKERAGHQLNVTDTADNLAKELLDLEHKLINGLTQAIDVEIQKRLTFWATLHQNFPLLDSGIKQIKSTDVKARNLQQLINDLLLAA</sequence>
<accession>A0A7R9M9V3</accession>
<dbReference type="EMBL" id="OC923622">
    <property type="protein sequence ID" value="CAD7654973.1"/>
    <property type="molecule type" value="Genomic_DNA"/>
</dbReference>
<organism evidence="1">
    <name type="scientific">Oppiella nova</name>
    <dbReference type="NCBI Taxonomy" id="334625"/>
    <lineage>
        <taxon>Eukaryota</taxon>
        <taxon>Metazoa</taxon>
        <taxon>Ecdysozoa</taxon>
        <taxon>Arthropoda</taxon>
        <taxon>Chelicerata</taxon>
        <taxon>Arachnida</taxon>
        <taxon>Acari</taxon>
        <taxon>Acariformes</taxon>
        <taxon>Sarcoptiformes</taxon>
        <taxon>Oribatida</taxon>
        <taxon>Brachypylina</taxon>
        <taxon>Oppioidea</taxon>
        <taxon>Oppiidae</taxon>
        <taxon>Oppiella</taxon>
    </lineage>
</organism>